<evidence type="ECO:0000313" key="2">
    <source>
        <dbReference type="EMBL" id="TLF44304.1"/>
    </source>
</evidence>
<reference evidence="2 3" key="1">
    <citation type="journal article" date="2017" name="Int. J. Syst. Evol. Microbiol.">
        <title>Maripseudobacter aurantiacus gen. nov., sp. nov., a novel member of the family Flavobacteriaceae isolated from a sedimentation basin.</title>
        <authorList>
            <person name="Chen C."/>
            <person name="Su Y."/>
            <person name="Tao T."/>
            <person name="Fu G."/>
            <person name="Zhang C."/>
            <person name="Sun C."/>
            <person name="Zhang X."/>
            <person name="Wu M."/>
        </authorList>
    </citation>
    <scope>NUCLEOTIDE SEQUENCE [LARGE SCALE GENOMIC DNA]</scope>
    <source>
        <strain evidence="3">CDA4</strain>
    </source>
</reference>
<comment type="caution">
    <text evidence="2">The sequence shown here is derived from an EMBL/GenBank/DDBJ whole genome shotgun (WGS) entry which is preliminary data.</text>
</comment>
<gene>
    <name evidence="2" type="ORF">FEK29_12795</name>
</gene>
<dbReference type="EMBL" id="VBUK01000007">
    <property type="protein sequence ID" value="TLF44304.1"/>
    <property type="molecule type" value="Genomic_DNA"/>
</dbReference>
<feature type="signal peptide" evidence="1">
    <location>
        <begin position="1"/>
        <end position="20"/>
    </location>
</feature>
<accession>A0A5R8M3Z1</accession>
<proteinExistence type="predicted"/>
<dbReference type="AlphaFoldDB" id="A0A5R8M3Z1"/>
<name>A0A5R8M3Z1_9FLAO</name>
<dbReference type="OrthoDB" id="676347at2"/>
<keyword evidence="3" id="KW-1185">Reference proteome</keyword>
<dbReference type="Proteomes" id="UP000308382">
    <property type="component" value="Unassembled WGS sequence"/>
</dbReference>
<protein>
    <submittedName>
        <fullName evidence="2">Uncharacterized protein</fullName>
    </submittedName>
</protein>
<evidence type="ECO:0000313" key="3">
    <source>
        <dbReference type="Proteomes" id="UP000308382"/>
    </source>
</evidence>
<evidence type="ECO:0000256" key="1">
    <source>
        <dbReference type="SAM" id="SignalP"/>
    </source>
</evidence>
<keyword evidence="1" id="KW-0732">Signal</keyword>
<feature type="chain" id="PRO_5024331818" evidence="1">
    <location>
        <begin position="21"/>
        <end position="132"/>
    </location>
</feature>
<dbReference type="RefSeq" id="WP_138258831.1">
    <property type="nucleotide sequence ID" value="NZ_VBUK01000007.1"/>
</dbReference>
<dbReference type="PROSITE" id="PS51257">
    <property type="entry name" value="PROKAR_LIPOPROTEIN"/>
    <property type="match status" value="1"/>
</dbReference>
<organism evidence="2 3">
    <name type="scientific">Maribacter aurantiacus</name>
    <dbReference type="NCBI Taxonomy" id="1882343"/>
    <lineage>
        <taxon>Bacteria</taxon>
        <taxon>Pseudomonadati</taxon>
        <taxon>Bacteroidota</taxon>
        <taxon>Flavobacteriia</taxon>
        <taxon>Flavobacteriales</taxon>
        <taxon>Flavobacteriaceae</taxon>
        <taxon>Maribacter</taxon>
    </lineage>
</organism>
<sequence length="132" mass="14317">MKKYCRNVSILSLLLICSCASVLEMPISEVVPAAEIKVKSKSDNNGNTILEITAENLAAPSRLKPSANVYSVWVETEKASRTENIGMLNTDGGKVSLEVVTPYKPKSIFITAEKEGNLTYPNGTLITKANLK</sequence>